<dbReference type="OrthoDB" id="5298707at2"/>
<evidence type="ECO:0000313" key="6">
    <source>
        <dbReference type="Proteomes" id="UP000001062"/>
    </source>
</evidence>
<protein>
    <submittedName>
        <fullName evidence="5">FimV N-terminal domain</fullName>
    </submittedName>
</protein>
<gene>
    <name evidence="5" type="ordered locus">Marme_2070</name>
</gene>
<dbReference type="EMBL" id="CP002583">
    <property type="protein sequence ID" value="ADZ91318.1"/>
    <property type="molecule type" value="Genomic_DNA"/>
</dbReference>
<dbReference type="KEGG" id="mme:Marme_2070"/>
<dbReference type="Gene3D" id="3.10.350.10">
    <property type="entry name" value="LysM domain"/>
    <property type="match status" value="1"/>
</dbReference>
<keyword evidence="3" id="KW-0472">Membrane</keyword>
<feature type="compositionally biased region" description="Acidic residues" evidence="2">
    <location>
        <begin position="553"/>
        <end position="643"/>
    </location>
</feature>
<feature type="compositionally biased region" description="Acidic residues" evidence="2">
    <location>
        <begin position="536"/>
        <end position="546"/>
    </location>
</feature>
<feature type="compositionally biased region" description="Acidic residues" evidence="2">
    <location>
        <begin position="651"/>
        <end position="667"/>
    </location>
</feature>
<dbReference type="InterPro" id="IPR038440">
    <property type="entry name" value="FimV_C_sf"/>
</dbReference>
<sequence length="772" mass="84389">MLKKTLVSIAVSGVLYVSSSYALELGELTSRSKLDEPYRGEIKLSDVAGLSPQDVRVRLGSESEFKQAGLVPTRVLSQLSFQVARENGQLVVLVQSDAPLDADELKFVLAARWPSGQVVREYQTPVAASALVDKASPEVVQSTQQSPTSSRVKADTVPFEKEGQAAQQLSSFGQKNVQKGNTLWSIAKGNQTTNQLTIYQTMMAIQSLNREAFIANNINLLKEGTVLRLPTEEQIKLFNRTASKEEFERQHQAWVALKQAGGLKSLVERAQLNTQANSNTIPAPVADKDAKLTLASGQSELPEKDASSNPAESAKLAELEDKLSATQEGLDKELREKKELSGQLSELNSQLDTLEKLISLKDKQMAELQRQFTSAQQALQEQKNTVDQLLEADQLRREQAQAEADSWVNKIFGNPIVLSIGGVVMLLLGFLVGMLVKRSGKKKLEQDTSMDEFDLSDAAIPAAAATTAVAAASAEAEESAPEPIDDPFEEKKELEEEDPFAFDFDTDAQEDASAFDEFDDVDEGVASVDDLSTETPLEDSLDDEFDPLASLEAEMDELADEDDAEAADLEDAFPELESEEEQIPTMDEVADDDELDVGGLDDFDSAGENELEEIADASSDIDDLEGIGDISEEDESNSEEEEFVSNLLNDVDQDDVDESSVFDEEPSDTLAQSIEESLAEAQNEVSEDDLEIPEFGEAEAAADEEVSDDEENIDFFDASGDEVATKLDLARAYMDMGDEEGARVILEDVIETGNEQQVAEAESMMERMFPSE</sequence>
<evidence type="ECO:0000259" key="4">
    <source>
        <dbReference type="Pfam" id="PF25800"/>
    </source>
</evidence>
<dbReference type="STRING" id="717774.Marme_2070"/>
<dbReference type="RefSeq" id="WP_013661223.1">
    <property type="nucleotide sequence ID" value="NC_015276.1"/>
</dbReference>
<feature type="compositionally biased region" description="Acidic residues" evidence="2">
    <location>
        <begin position="514"/>
        <end position="523"/>
    </location>
</feature>
<evidence type="ECO:0000313" key="5">
    <source>
        <dbReference type="EMBL" id="ADZ91318.1"/>
    </source>
</evidence>
<feature type="domain" description="FimV N-terminal" evidence="4">
    <location>
        <begin position="23"/>
        <end position="124"/>
    </location>
</feature>
<dbReference type="PATRIC" id="fig|717774.3.peg.2132"/>
<dbReference type="InterPro" id="IPR057840">
    <property type="entry name" value="FimV_N"/>
</dbReference>
<evidence type="ECO:0000256" key="2">
    <source>
        <dbReference type="SAM" id="MobiDB-lite"/>
    </source>
</evidence>
<dbReference type="InterPro" id="IPR020011">
    <property type="entry name" value="FimV_C"/>
</dbReference>
<dbReference type="CDD" id="cd00118">
    <property type="entry name" value="LysM"/>
    <property type="match status" value="1"/>
</dbReference>
<keyword evidence="3" id="KW-1133">Transmembrane helix</keyword>
<dbReference type="Pfam" id="PF25800">
    <property type="entry name" value="FimV_N"/>
    <property type="match status" value="1"/>
</dbReference>
<dbReference type="AlphaFoldDB" id="F2K3H6"/>
<dbReference type="HOGENOM" id="CLU_007099_1_0_6"/>
<feature type="coiled-coil region" evidence="1">
    <location>
        <begin position="316"/>
        <end position="410"/>
    </location>
</feature>
<dbReference type="InterPro" id="IPR018392">
    <property type="entry name" value="LysM"/>
</dbReference>
<evidence type="ECO:0000256" key="3">
    <source>
        <dbReference type="SAM" id="Phobius"/>
    </source>
</evidence>
<feature type="transmembrane region" description="Helical" evidence="3">
    <location>
        <begin position="416"/>
        <end position="436"/>
    </location>
</feature>
<dbReference type="InterPro" id="IPR036779">
    <property type="entry name" value="LysM_dom_sf"/>
</dbReference>
<keyword evidence="3" id="KW-0812">Transmembrane</keyword>
<organism evidence="5 6">
    <name type="scientific">Marinomonas mediterranea (strain ATCC 700492 / JCM 21426 / NBRC 103028 / MMB-1)</name>
    <dbReference type="NCBI Taxonomy" id="717774"/>
    <lineage>
        <taxon>Bacteria</taxon>
        <taxon>Pseudomonadati</taxon>
        <taxon>Pseudomonadota</taxon>
        <taxon>Gammaproteobacteria</taxon>
        <taxon>Oceanospirillales</taxon>
        <taxon>Oceanospirillaceae</taxon>
        <taxon>Marinomonas</taxon>
    </lineage>
</organism>
<dbReference type="NCBIfam" id="TIGR03504">
    <property type="entry name" value="FimV_Cterm"/>
    <property type="match status" value="1"/>
</dbReference>
<accession>F2K3H6</accession>
<reference evidence="5 6" key="1">
    <citation type="journal article" date="2012" name="Stand. Genomic Sci.">
        <title>Complete genome sequence of the melanogenic marine bacterium Marinomonas mediterranea type strain (MMB-1(T)).</title>
        <authorList>
            <person name="Lucas-Elio P."/>
            <person name="Goodwin L."/>
            <person name="Woyke T."/>
            <person name="Pitluck S."/>
            <person name="Nolan M."/>
            <person name="Kyrpides N.C."/>
            <person name="Detter J.C."/>
            <person name="Copeland A."/>
            <person name="Teshima H."/>
            <person name="Bruce D."/>
            <person name="Detter C."/>
            <person name="Tapia R."/>
            <person name="Han S."/>
            <person name="Land M.L."/>
            <person name="Ivanova N."/>
            <person name="Mikhailova N."/>
            <person name="Johnston A.W."/>
            <person name="Sanchez-Amat A."/>
        </authorList>
    </citation>
    <scope>NUCLEOTIDE SEQUENCE [LARGE SCALE GENOMIC DNA]</scope>
    <source>
        <strain evidence="6">ATCC 700492 / JCM 21426 / NBRC 103028 / MMB-1</strain>
    </source>
</reference>
<name>F2K3H6_MARM1</name>
<dbReference type="Gene3D" id="1.20.58.2200">
    <property type="match status" value="1"/>
</dbReference>
<feature type="region of interest" description="Disordered" evidence="2">
    <location>
        <begin position="514"/>
        <end position="670"/>
    </location>
</feature>
<keyword evidence="1" id="KW-0175">Coiled coil</keyword>
<evidence type="ECO:0000256" key="1">
    <source>
        <dbReference type="SAM" id="Coils"/>
    </source>
</evidence>
<dbReference type="Proteomes" id="UP000001062">
    <property type="component" value="Chromosome"/>
</dbReference>
<proteinExistence type="predicted"/>
<dbReference type="InterPro" id="IPR020012">
    <property type="entry name" value="LysM_FimV"/>
</dbReference>
<keyword evidence="6" id="KW-1185">Reference proteome</keyword>
<dbReference type="NCBIfam" id="TIGR03505">
    <property type="entry name" value="FimV_core"/>
    <property type="match status" value="1"/>
</dbReference>
<dbReference type="eggNOG" id="COG3170">
    <property type="taxonomic scope" value="Bacteria"/>
</dbReference>